<feature type="transmembrane region" description="Helical" evidence="6">
    <location>
        <begin position="72"/>
        <end position="92"/>
    </location>
</feature>
<evidence type="ECO:0000259" key="7">
    <source>
        <dbReference type="Pfam" id="PF00892"/>
    </source>
</evidence>
<comment type="similarity">
    <text evidence="2 6">Belongs to the drug/metabolite transporter (DMT) superfamily. Plant drug/metabolite exporter (P-DME) (TC 2.A.7.4) family.</text>
</comment>
<dbReference type="AlphaFoldDB" id="A0ABD3CZZ8"/>
<organism evidence="8 9">
    <name type="scientific">Castilleja foliolosa</name>
    <dbReference type="NCBI Taxonomy" id="1961234"/>
    <lineage>
        <taxon>Eukaryota</taxon>
        <taxon>Viridiplantae</taxon>
        <taxon>Streptophyta</taxon>
        <taxon>Embryophyta</taxon>
        <taxon>Tracheophyta</taxon>
        <taxon>Spermatophyta</taxon>
        <taxon>Magnoliopsida</taxon>
        <taxon>eudicotyledons</taxon>
        <taxon>Gunneridae</taxon>
        <taxon>Pentapetalae</taxon>
        <taxon>asterids</taxon>
        <taxon>lamiids</taxon>
        <taxon>Lamiales</taxon>
        <taxon>Orobanchaceae</taxon>
        <taxon>Pedicularideae</taxon>
        <taxon>Castillejinae</taxon>
        <taxon>Castilleja</taxon>
    </lineage>
</organism>
<protein>
    <recommendedName>
        <fullName evidence="6">WAT1-related protein</fullName>
    </recommendedName>
</protein>
<comment type="subcellular location">
    <subcellularLocation>
        <location evidence="1 6">Membrane</location>
        <topology evidence="1 6">Multi-pass membrane protein</topology>
    </subcellularLocation>
</comment>
<reference evidence="9" key="1">
    <citation type="journal article" date="2024" name="IScience">
        <title>Strigolactones Initiate the Formation of Haustorium-like Structures in Castilleja.</title>
        <authorList>
            <person name="Buerger M."/>
            <person name="Peterson D."/>
            <person name="Chory J."/>
        </authorList>
    </citation>
    <scope>NUCLEOTIDE SEQUENCE [LARGE SCALE GENOMIC DNA]</scope>
</reference>
<name>A0ABD3CZZ8_9LAMI</name>
<dbReference type="GO" id="GO:0016020">
    <property type="term" value="C:membrane"/>
    <property type="evidence" value="ECO:0007669"/>
    <property type="project" value="UniProtKB-SubCell"/>
</dbReference>
<gene>
    <name evidence="8" type="ORF">CASFOL_019839</name>
</gene>
<dbReference type="InterPro" id="IPR000620">
    <property type="entry name" value="EamA_dom"/>
</dbReference>
<evidence type="ECO:0000256" key="5">
    <source>
        <dbReference type="ARBA" id="ARBA00023136"/>
    </source>
</evidence>
<dbReference type="SUPFAM" id="SSF103481">
    <property type="entry name" value="Multidrug resistance efflux transporter EmrE"/>
    <property type="match status" value="1"/>
</dbReference>
<dbReference type="Pfam" id="PF00892">
    <property type="entry name" value="EamA"/>
    <property type="match status" value="1"/>
</dbReference>
<evidence type="ECO:0000256" key="1">
    <source>
        <dbReference type="ARBA" id="ARBA00004141"/>
    </source>
</evidence>
<sequence length="191" mass="21165">MKKRPKLTWKVVFQAFTCAFFGGSLAQNLGAESLVLTSATFAAAMTNLIPAVTFILGIFFGLERLELNTKAGIDKVIGTVLCIGGAMLLTFYKGFEVNIWSTHIDLMHKYRQPGGHVAEYHHNNILLPLCIYFINSSAKMSENYPCPYSSTALISTIGSVQAVGFALSTERDWSQWKLGWVIRLLTVAYMV</sequence>
<comment type="caution">
    <text evidence="8">The sequence shown here is derived from an EMBL/GenBank/DDBJ whole genome shotgun (WGS) entry which is preliminary data.</text>
</comment>
<dbReference type="InterPro" id="IPR030184">
    <property type="entry name" value="WAT1-related"/>
</dbReference>
<evidence type="ECO:0000313" key="9">
    <source>
        <dbReference type="Proteomes" id="UP001632038"/>
    </source>
</evidence>
<evidence type="ECO:0000256" key="6">
    <source>
        <dbReference type="RuleBase" id="RU363077"/>
    </source>
</evidence>
<proteinExistence type="inferred from homology"/>
<feature type="transmembrane region" description="Helical" evidence="6">
    <location>
        <begin position="36"/>
        <end position="60"/>
    </location>
</feature>
<evidence type="ECO:0000256" key="3">
    <source>
        <dbReference type="ARBA" id="ARBA00022692"/>
    </source>
</evidence>
<keyword evidence="4 6" id="KW-1133">Transmembrane helix</keyword>
<keyword evidence="9" id="KW-1185">Reference proteome</keyword>
<dbReference type="EMBL" id="JAVIJP010000027">
    <property type="protein sequence ID" value="KAL3635292.1"/>
    <property type="molecule type" value="Genomic_DNA"/>
</dbReference>
<dbReference type="Proteomes" id="UP001632038">
    <property type="component" value="Unassembled WGS sequence"/>
</dbReference>
<evidence type="ECO:0000256" key="4">
    <source>
        <dbReference type="ARBA" id="ARBA00022989"/>
    </source>
</evidence>
<comment type="caution">
    <text evidence="6">Lacks conserved residue(s) required for the propagation of feature annotation.</text>
</comment>
<dbReference type="InterPro" id="IPR037185">
    <property type="entry name" value="EmrE-like"/>
</dbReference>
<keyword evidence="5 6" id="KW-0472">Membrane</keyword>
<dbReference type="PANTHER" id="PTHR31218">
    <property type="entry name" value="WAT1-RELATED PROTEIN"/>
    <property type="match status" value="1"/>
</dbReference>
<feature type="domain" description="EamA" evidence="7">
    <location>
        <begin position="3"/>
        <end position="90"/>
    </location>
</feature>
<evidence type="ECO:0000256" key="2">
    <source>
        <dbReference type="ARBA" id="ARBA00007635"/>
    </source>
</evidence>
<accession>A0ABD3CZZ8</accession>
<evidence type="ECO:0000313" key="8">
    <source>
        <dbReference type="EMBL" id="KAL3635292.1"/>
    </source>
</evidence>
<keyword evidence="3 6" id="KW-0812">Transmembrane</keyword>